<dbReference type="Pfam" id="PF14031">
    <property type="entry name" value="D-ser_dehydrat"/>
    <property type="match status" value="1"/>
</dbReference>
<name>W4LTI7_ENTF1</name>
<evidence type="ECO:0000313" key="5">
    <source>
        <dbReference type="Proteomes" id="UP000019141"/>
    </source>
</evidence>
<reference evidence="4 5" key="1">
    <citation type="journal article" date="2014" name="Nature">
        <title>An environmental bacterial taxon with a large and distinct metabolic repertoire.</title>
        <authorList>
            <person name="Wilson M.C."/>
            <person name="Mori T."/>
            <person name="Ruckert C."/>
            <person name="Uria A.R."/>
            <person name="Helf M.J."/>
            <person name="Takada K."/>
            <person name="Gernert C."/>
            <person name="Steffens U.A."/>
            <person name="Heycke N."/>
            <person name="Schmitt S."/>
            <person name="Rinke C."/>
            <person name="Helfrich E.J."/>
            <person name="Brachmann A.O."/>
            <person name="Gurgui C."/>
            <person name="Wakimoto T."/>
            <person name="Kracht M."/>
            <person name="Crusemann M."/>
            <person name="Hentschel U."/>
            <person name="Abe I."/>
            <person name="Matsunaga S."/>
            <person name="Kalinowski J."/>
            <person name="Takeyama H."/>
            <person name="Piel J."/>
        </authorList>
    </citation>
    <scope>NUCLEOTIDE SEQUENCE [LARGE SCALE GENOMIC DNA]</scope>
    <source>
        <strain evidence="5">TSY1</strain>
    </source>
</reference>
<dbReference type="Proteomes" id="UP000019141">
    <property type="component" value="Unassembled WGS sequence"/>
</dbReference>
<dbReference type="Gene3D" id="2.40.37.20">
    <property type="entry name" value="D-serine dehydratase-like domain"/>
    <property type="match status" value="1"/>
</dbReference>
<dbReference type="InterPro" id="IPR026956">
    <property type="entry name" value="D-ser_dehydrat-like_dom"/>
</dbReference>
<evidence type="ECO:0000256" key="2">
    <source>
        <dbReference type="ARBA" id="ARBA00023239"/>
    </source>
</evidence>
<comment type="similarity">
    <text evidence="1">Belongs to the DSD1 family.</text>
</comment>
<proteinExistence type="inferred from homology"/>
<dbReference type="InterPro" id="IPR001608">
    <property type="entry name" value="Ala_racemase_N"/>
</dbReference>
<dbReference type="GO" id="GO:0036088">
    <property type="term" value="P:D-serine catabolic process"/>
    <property type="evidence" value="ECO:0007669"/>
    <property type="project" value="TreeGrafter"/>
</dbReference>
<protein>
    <recommendedName>
        <fullName evidence="3">D-serine dehydratase-like domain-containing protein</fullName>
    </recommendedName>
</protein>
<dbReference type="HOGENOM" id="CLU_031639_2_0_7"/>
<feature type="domain" description="D-serine dehydratase-like" evidence="3">
    <location>
        <begin position="264"/>
        <end position="353"/>
    </location>
</feature>
<dbReference type="PANTHER" id="PTHR28004">
    <property type="entry name" value="ZGC:162816-RELATED"/>
    <property type="match status" value="1"/>
</dbReference>
<organism evidence="4 5">
    <name type="scientific">Entotheonella factor</name>
    <dbReference type="NCBI Taxonomy" id="1429438"/>
    <lineage>
        <taxon>Bacteria</taxon>
        <taxon>Pseudomonadati</taxon>
        <taxon>Nitrospinota/Tectimicrobiota group</taxon>
        <taxon>Candidatus Tectimicrobiota</taxon>
        <taxon>Candidatus Entotheonellia</taxon>
        <taxon>Candidatus Entotheonellales</taxon>
        <taxon>Candidatus Entotheonellaceae</taxon>
        <taxon>Candidatus Entotheonella</taxon>
    </lineage>
</organism>
<dbReference type="SMART" id="SM01119">
    <property type="entry name" value="D-ser_dehydrat"/>
    <property type="match status" value="1"/>
</dbReference>
<keyword evidence="2" id="KW-0456">Lyase</keyword>
<evidence type="ECO:0000259" key="3">
    <source>
        <dbReference type="SMART" id="SM01119"/>
    </source>
</evidence>
<dbReference type="GO" id="GO:0008721">
    <property type="term" value="F:D-serine ammonia-lyase activity"/>
    <property type="evidence" value="ECO:0007669"/>
    <property type="project" value="TreeGrafter"/>
</dbReference>
<keyword evidence="5" id="KW-1185">Reference proteome</keyword>
<evidence type="ECO:0000256" key="1">
    <source>
        <dbReference type="ARBA" id="ARBA00005323"/>
    </source>
</evidence>
<evidence type="ECO:0000313" key="4">
    <source>
        <dbReference type="EMBL" id="ETX00752.1"/>
    </source>
</evidence>
<dbReference type="EMBL" id="AZHW01000309">
    <property type="protein sequence ID" value="ETX00752.1"/>
    <property type="molecule type" value="Genomic_DNA"/>
</dbReference>
<dbReference type="InterPro" id="IPR051466">
    <property type="entry name" value="D-amino_acid_metab_enzyme"/>
</dbReference>
<comment type="caution">
    <text evidence="4">The sequence shown here is derived from an EMBL/GenBank/DDBJ whole genome shotgun (WGS) entry which is preliminary data.</text>
</comment>
<accession>W4LTI7</accession>
<dbReference type="AlphaFoldDB" id="W4LTI7"/>
<dbReference type="Gene3D" id="3.20.20.10">
    <property type="entry name" value="Alanine racemase"/>
    <property type="match status" value="1"/>
</dbReference>
<gene>
    <name evidence="4" type="ORF">ETSY1_10030</name>
</gene>
<dbReference type="InterPro" id="IPR042208">
    <property type="entry name" value="D-ser_dehydrat-like_sf"/>
</dbReference>
<dbReference type="Pfam" id="PF01168">
    <property type="entry name" value="Ala_racemase_N"/>
    <property type="match status" value="1"/>
</dbReference>
<dbReference type="SUPFAM" id="SSF51419">
    <property type="entry name" value="PLP-binding barrel"/>
    <property type="match status" value="1"/>
</dbReference>
<dbReference type="InterPro" id="IPR029066">
    <property type="entry name" value="PLP-binding_barrel"/>
</dbReference>
<dbReference type="PANTHER" id="PTHR28004:SF2">
    <property type="entry name" value="D-SERINE DEHYDRATASE"/>
    <property type="match status" value="1"/>
</dbReference>
<sequence>MERPIFKPLGTPTDELDTPSLVVELDALEHNLNTVHTFFQQAPAKLRPMVSTHCCPTLAHKQLAAGGTVDGIAVMTLGQAEVFAAYGCRDITIANSVVTSAKLRRLCALARQVDITVVADHPTQLQRMAQAAQDQTISLRVLVQLYADDRQSGNTPGAEAVAMAQAIQQLPSLTFAGISAAPVPMDASSARADVESMARQQLQQLAEARVALESAGIGVQVVSVGETTLYEEAARTDGVTEVMAGMYALLDAHYAPYWPQLQPAAHVLTTVTSRPEPGLAITDAGQKAVGIDLGLPQVTSQSGIETTGLSAEHCRLRLDASAQPAVSTGQKLWLRPWDLGTCTNLYDFMWVVRQGKIETSWPVAARGQYR</sequence>